<protein>
    <recommendedName>
        <fullName evidence="2">DUF6534 domain-containing protein</fullName>
    </recommendedName>
</protein>
<name>A0A371CUU4_9APHY</name>
<proteinExistence type="predicted"/>
<keyword evidence="4" id="KW-1185">Reference proteome</keyword>
<evidence type="ECO:0000259" key="2">
    <source>
        <dbReference type="Pfam" id="PF20152"/>
    </source>
</evidence>
<keyword evidence="1" id="KW-0812">Transmembrane</keyword>
<feature type="transmembrane region" description="Helical" evidence="1">
    <location>
        <begin position="246"/>
        <end position="268"/>
    </location>
</feature>
<dbReference type="Pfam" id="PF20152">
    <property type="entry name" value="DUF6534"/>
    <property type="match status" value="1"/>
</dbReference>
<evidence type="ECO:0000313" key="4">
    <source>
        <dbReference type="Proteomes" id="UP000256964"/>
    </source>
</evidence>
<feature type="domain" description="DUF6534" evidence="2">
    <location>
        <begin position="185"/>
        <end position="272"/>
    </location>
</feature>
<accession>A0A371CUU4</accession>
<feature type="transmembrane region" description="Helical" evidence="1">
    <location>
        <begin position="218"/>
        <end position="240"/>
    </location>
</feature>
<dbReference type="AlphaFoldDB" id="A0A371CUU4"/>
<keyword evidence="1" id="KW-1133">Transmembrane helix</keyword>
<feature type="transmembrane region" description="Helical" evidence="1">
    <location>
        <begin position="26"/>
        <end position="44"/>
    </location>
</feature>
<feature type="transmembrane region" description="Helical" evidence="1">
    <location>
        <begin position="65"/>
        <end position="88"/>
    </location>
</feature>
<dbReference type="Proteomes" id="UP000256964">
    <property type="component" value="Unassembled WGS sequence"/>
</dbReference>
<sequence length="335" mass="36733">MSGQANDTTGAPGPLVFPLPTESADSFGALLIGTFLGVMLYGMAMHQLYRYNHLYPKDGLWLKALVYTTMALETAHVVLTMHLWYMVYIVTDFLEPALKLFSIESGKLLPLFSGLIIFVSQLFFAVRVYTIGPQYQVFTLMTILLLAAELGFFIVATFFIFTASNFEAFHQQHVWLISAGTGIAMGTDLLLTALLAYGLHFSRAMRRSIDGTKVLDIIIAYGINTGLLSSIFAIAAFVVIFPFEDYLVPTCMLILSTRLYANTLLGALNTRPSKMLRGVVGVSEARLFGRTTDVTQATGTAVDSLRMNPSYAGSLPSTVIRFKSMEGPVTSTDGF</sequence>
<reference evidence="3 4" key="1">
    <citation type="journal article" date="2018" name="Biotechnol. Biofuels">
        <title>Integrative visual omics of the white-rot fungus Polyporus brumalis exposes the biotechnological potential of its oxidative enzymes for delignifying raw plant biomass.</title>
        <authorList>
            <person name="Miyauchi S."/>
            <person name="Rancon A."/>
            <person name="Drula E."/>
            <person name="Hage H."/>
            <person name="Chaduli D."/>
            <person name="Favel A."/>
            <person name="Grisel S."/>
            <person name="Henrissat B."/>
            <person name="Herpoel-Gimbert I."/>
            <person name="Ruiz-Duenas F.J."/>
            <person name="Chevret D."/>
            <person name="Hainaut M."/>
            <person name="Lin J."/>
            <person name="Wang M."/>
            <person name="Pangilinan J."/>
            <person name="Lipzen A."/>
            <person name="Lesage-Meessen L."/>
            <person name="Navarro D."/>
            <person name="Riley R."/>
            <person name="Grigoriev I.V."/>
            <person name="Zhou S."/>
            <person name="Raouche S."/>
            <person name="Rosso M.N."/>
        </authorList>
    </citation>
    <scope>NUCLEOTIDE SEQUENCE [LARGE SCALE GENOMIC DNA]</scope>
    <source>
        <strain evidence="3 4">BRFM 1820</strain>
    </source>
</reference>
<feature type="transmembrane region" description="Helical" evidence="1">
    <location>
        <begin position="173"/>
        <end position="197"/>
    </location>
</feature>
<gene>
    <name evidence="3" type="ORF">OH76DRAFT_1125504</name>
</gene>
<organism evidence="3 4">
    <name type="scientific">Lentinus brumalis</name>
    <dbReference type="NCBI Taxonomy" id="2498619"/>
    <lineage>
        <taxon>Eukaryota</taxon>
        <taxon>Fungi</taxon>
        <taxon>Dikarya</taxon>
        <taxon>Basidiomycota</taxon>
        <taxon>Agaricomycotina</taxon>
        <taxon>Agaricomycetes</taxon>
        <taxon>Polyporales</taxon>
        <taxon>Polyporaceae</taxon>
        <taxon>Lentinus</taxon>
    </lineage>
</organism>
<dbReference type="PANTHER" id="PTHR40465:SF1">
    <property type="entry name" value="DUF6534 DOMAIN-CONTAINING PROTEIN"/>
    <property type="match status" value="1"/>
</dbReference>
<dbReference type="EMBL" id="KZ857456">
    <property type="protein sequence ID" value="RDX44040.1"/>
    <property type="molecule type" value="Genomic_DNA"/>
</dbReference>
<evidence type="ECO:0000313" key="3">
    <source>
        <dbReference type="EMBL" id="RDX44040.1"/>
    </source>
</evidence>
<dbReference type="PANTHER" id="PTHR40465">
    <property type="entry name" value="CHROMOSOME 1, WHOLE GENOME SHOTGUN SEQUENCE"/>
    <property type="match status" value="1"/>
</dbReference>
<dbReference type="InterPro" id="IPR045339">
    <property type="entry name" value="DUF6534"/>
</dbReference>
<dbReference type="OrthoDB" id="2535105at2759"/>
<feature type="transmembrane region" description="Helical" evidence="1">
    <location>
        <begin position="108"/>
        <end position="126"/>
    </location>
</feature>
<feature type="transmembrane region" description="Helical" evidence="1">
    <location>
        <begin position="138"/>
        <end position="161"/>
    </location>
</feature>
<dbReference type="STRING" id="139420.A0A371CUU4"/>
<keyword evidence="1" id="KW-0472">Membrane</keyword>
<evidence type="ECO:0000256" key="1">
    <source>
        <dbReference type="SAM" id="Phobius"/>
    </source>
</evidence>